<dbReference type="CDD" id="cd00448">
    <property type="entry name" value="YjgF_YER057c_UK114_family"/>
    <property type="match status" value="1"/>
</dbReference>
<dbReference type="SUPFAM" id="SSF55298">
    <property type="entry name" value="YjgF-like"/>
    <property type="match status" value="1"/>
</dbReference>
<proteinExistence type="inferred from homology"/>
<reference evidence="3" key="1">
    <citation type="journal article" date="2017" name="Genome Announc.">
        <title>Draft Genome Sequence of Terrimicrobium sacchariphilum NM-5T, a Facultative Anaerobic Soil Bacterium of the Class Spartobacteria.</title>
        <authorList>
            <person name="Qiu Y.L."/>
            <person name="Tourlousse D.M."/>
            <person name="Matsuura N."/>
            <person name="Ohashi A."/>
            <person name="Sekiguchi Y."/>
        </authorList>
    </citation>
    <scope>NUCLEOTIDE SEQUENCE [LARGE SCALE GENOMIC DNA]</scope>
    <source>
        <strain evidence="3">NM-5</strain>
    </source>
</reference>
<dbReference type="Pfam" id="PF01042">
    <property type="entry name" value="Ribonuc_L-PSP"/>
    <property type="match status" value="1"/>
</dbReference>
<comment type="caution">
    <text evidence="2">The sequence shown here is derived from an EMBL/GenBank/DDBJ whole genome shotgun (WGS) entry which is preliminary data.</text>
</comment>
<dbReference type="InterPro" id="IPR035959">
    <property type="entry name" value="RutC-like_sf"/>
</dbReference>
<comment type="similarity">
    <text evidence="1">Belongs to the RutC family.</text>
</comment>
<accession>A0A146G267</accession>
<dbReference type="STRING" id="690879.TSACC_2320"/>
<protein>
    <submittedName>
        <fullName evidence="2">2-iminobutanoate/2-iminopropanoate deaminase</fullName>
    </submittedName>
</protein>
<dbReference type="GO" id="GO:0005829">
    <property type="term" value="C:cytosol"/>
    <property type="evidence" value="ECO:0007669"/>
    <property type="project" value="TreeGrafter"/>
</dbReference>
<evidence type="ECO:0000313" key="2">
    <source>
        <dbReference type="EMBL" id="GAT31925.1"/>
    </source>
</evidence>
<dbReference type="GO" id="GO:0019239">
    <property type="term" value="F:deaminase activity"/>
    <property type="evidence" value="ECO:0007669"/>
    <property type="project" value="TreeGrafter"/>
</dbReference>
<dbReference type="Proteomes" id="UP000076023">
    <property type="component" value="Unassembled WGS sequence"/>
</dbReference>
<sequence length="129" mass="13548">MKSPIAAFAGSPPALGPYSLGVVGEGKFVFVSGMVPFDAAAGKIQRGTIAEQTEIVITNIRNVLAQAGATLADVVSCRVYLSELNPETFKEMNEVYGKHFGESKPARATVGAQLLGFDVEIECVAVLNS</sequence>
<organism evidence="2 3">
    <name type="scientific">Terrimicrobium sacchariphilum</name>
    <dbReference type="NCBI Taxonomy" id="690879"/>
    <lineage>
        <taxon>Bacteria</taxon>
        <taxon>Pseudomonadati</taxon>
        <taxon>Verrucomicrobiota</taxon>
        <taxon>Terrimicrobiia</taxon>
        <taxon>Terrimicrobiales</taxon>
        <taxon>Terrimicrobiaceae</taxon>
        <taxon>Terrimicrobium</taxon>
    </lineage>
</organism>
<evidence type="ECO:0000256" key="1">
    <source>
        <dbReference type="ARBA" id="ARBA00010552"/>
    </source>
</evidence>
<dbReference type="Gene3D" id="3.30.1330.40">
    <property type="entry name" value="RutC-like"/>
    <property type="match status" value="1"/>
</dbReference>
<dbReference type="FunFam" id="3.30.1330.40:FF:000001">
    <property type="entry name" value="L-PSP family endoribonuclease"/>
    <property type="match status" value="1"/>
</dbReference>
<dbReference type="PANTHER" id="PTHR11803">
    <property type="entry name" value="2-IMINOBUTANOATE/2-IMINOPROPANOATE DEAMINASE RIDA"/>
    <property type="match status" value="1"/>
</dbReference>
<dbReference type="RefSeq" id="WP_075077792.1">
    <property type="nucleotide sequence ID" value="NZ_BDCO01000002.1"/>
</dbReference>
<dbReference type="InParanoid" id="A0A146G267"/>
<dbReference type="FunCoup" id="A0A146G267">
    <property type="interactions" value="26"/>
</dbReference>
<name>A0A146G267_TERSA</name>
<keyword evidence="3" id="KW-1185">Reference proteome</keyword>
<evidence type="ECO:0000313" key="3">
    <source>
        <dbReference type="Proteomes" id="UP000076023"/>
    </source>
</evidence>
<dbReference type="PANTHER" id="PTHR11803:SF39">
    <property type="entry name" value="2-IMINOBUTANOATE_2-IMINOPROPANOATE DEAMINASE"/>
    <property type="match status" value="1"/>
</dbReference>
<dbReference type="AlphaFoldDB" id="A0A146G267"/>
<dbReference type="OrthoDB" id="9803101at2"/>
<dbReference type="EMBL" id="BDCO01000002">
    <property type="protein sequence ID" value="GAT31925.1"/>
    <property type="molecule type" value="Genomic_DNA"/>
</dbReference>
<gene>
    <name evidence="2" type="ORF">TSACC_2320</name>
</gene>
<dbReference type="InterPro" id="IPR006175">
    <property type="entry name" value="YjgF/YER057c/UK114"/>
</dbReference>